<evidence type="ECO:0000256" key="1">
    <source>
        <dbReference type="SAM" id="MobiDB-lite"/>
    </source>
</evidence>
<proteinExistence type="predicted"/>
<reference evidence="2 3" key="1">
    <citation type="journal article" date="2018" name="Sci. Rep.">
        <title>Comparative analysis of the Pocillopora damicornis genome highlights role of immune system in coral evolution.</title>
        <authorList>
            <person name="Cunning R."/>
            <person name="Bay R.A."/>
            <person name="Gillette P."/>
            <person name="Baker A.C."/>
            <person name="Traylor-Knowles N."/>
        </authorList>
    </citation>
    <scope>NUCLEOTIDE SEQUENCE [LARGE SCALE GENOMIC DNA]</scope>
    <source>
        <strain evidence="2">RSMAS</strain>
        <tissue evidence="2">Whole animal</tissue>
    </source>
</reference>
<dbReference type="OrthoDB" id="5954650at2759"/>
<feature type="compositionally biased region" description="Basic and acidic residues" evidence="1">
    <location>
        <begin position="74"/>
        <end position="91"/>
    </location>
</feature>
<organism evidence="2 3">
    <name type="scientific">Pocillopora damicornis</name>
    <name type="common">Cauliflower coral</name>
    <name type="synonym">Millepora damicornis</name>
    <dbReference type="NCBI Taxonomy" id="46731"/>
    <lineage>
        <taxon>Eukaryota</taxon>
        <taxon>Metazoa</taxon>
        <taxon>Cnidaria</taxon>
        <taxon>Anthozoa</taxon>
        <taxon>Hexacorallia</taxon>
        <taxon>Scleractinia</taxon>
        <taxon>Astrocoeniina</taxon>
        <taxon>Pocilloporidae</taxon>
        <taxon>Pocillopora</taxon>
    </lineage>
</organism>
<evidence type="ECO:0000313" key="2">
    <source>
        <dbReference type="EMBL" id="RMX61309.1"/>
    </source>
</evidence>
<feature type="region of interest" description="Disordered" evidence="1">
    <location>
        <begin position="148"/>
        <end position="187"/>
    </location>
</feature>
<accession>A0A3M6V613</accession>
<keyword evidence="3" id="KW-1185">Reference proteome</keyword>
<gene>
    <name evidence="2" type="ORF">pdam_00023056</name>
</gene>
<evidence type="ECO:0000313" key="3">
    <source>
        <dbReference type="Proteomes" id="UP000275408"/>
    </source>
</evidence>
<feature type="compositionally biased region" description="Low complexity" evidence="1">
    <location>
        <begin position="151"/>
        <end position="168"/>
    </location>
</feature>
<dbReference type="AlphaFoldDB" id="A0A3M6V613"/>
<name>A0A3M6V613_POCDA</name>
<dbReference type="EMBL" id="RCHS01000054">
    <property type="protein sequence ID" value="RMX61309.1"/>
    <property type="molecule type" value="Genomic_DNA"/>
</dbReference>
<feature type="region of interest" description="Disordered" evidence="1">
    <location>
        <begin position="74"/>
        <end position="99"/>
    </location>
</feature>
<sequence length="267" mass="31074">MWICYRHRHTLGKFWKIAKVTCQYPDHDGVGKRIQGRDVITLHMSQDIQKLFGVIITVESALCVPCRKKHKKKVDDSESWLRQEESEKNLRSPETPLLNTRQLRSEKKAIKLREQFDRLRIRRAIKKQDGEEIWRGRENPALVIMARSRQRPQSSPHHSRSQSISHSPATSRESPASRRSLFSSGYESSMQTTRHISSLLRNFDTIDEPDVMAYLEQIDRQQKQCISYHKLTLDKLNLLIDLLTRVPETPPPVDLLPVTAPATPIRR</sequence>
<protein>
    <submittedName>
        <fullName evidence="2">Uncharacterized protein</fullName>
    </submittedName>
</protein>
<dbReference type="Proteomes" id="UP000275408">
    <property type="component" value="Unassembled WGS sequence"/>
</dbReference>
<comment type="caution">
    <text evidence="2">The sequence shown here is derived from an EMBL/GenBank/DDBJ whole genome shotgun (WGS) entry which is preliminary data.</text>
</comment>